<dbReference type="OrthoDB" id="5412502at2759"/>
<proteinExistence type="predicted"/>
<name>A0A0C3CBJ8_OIDMZ</name>
<dbReference type="AlphaFoldDB" id="A0A0C3CBJ8"/>
<feature type="transmembrane region" description="Helical" evidence="2">
    <location>
        <begin position="173"/>
        <end position="198"/>
    </location>
</feature>
<dbReference type="STRING" id="913774.A0A0C3CBJ8"/>
<feature type="transmembrane region" description="Helical" evidence="2">
    <location>
        <begin position="305"/>
        <end position="323"/>
    </location>
</feature>
<feature type="compositionally biased region" description="Polar residues" evidence="1">
    <location>
        <begin position="151"/>
        <end position="161"/>
    </location>
</feature>
<organism evidence="3 4">
    <name type="scientific">Oidiodendron maius (strain Zn)</name>
    <dbReference type="NCBI Taxonomy" id="913774"/>
    <lineage>
        <taxon>Eukaryota</taxon>
        <taxon>Fungi</taxon>
        <taxon>Dikarya</taxon>
        <taxon>Ascomycota</taxon>
        <taxon>Pezizomycotina</taxon>
        <taxon>Leotiomycetes</taxon>
        <taxon>Leotiomycetes incertae sedis</taxon>
        <taxon>Myxotrichaceae</taxon>
        <taxon>Oidiodendron</taxon>
    </lineage>
</organism>
<keyword evidence="2" id="KW-0472">Membrane</keyword>
<keyword evidence="4" id="KW-1185">Reference proteome</keyword>
<keyword evidence="2" id="KW-0812">Transmembrane</keyword>
<feature type="region of interest" description="Disordered" evidence="1">
    <location>
        <begin position="112"/>
        <end position="163"/>
    </location>
</feature>
<evidence type="ECO:0000313" key="3">
    <source>
        <dbReference type="EMBL" id="KIM96313.1"/>
    </source>
</evidence>
<reference evidence="3 4" key="1">
    <citation type="submission" date="2014-04" db="EMBL/GenBank/DDBJ databases">
        <authorList>
            <consortium name="DOE Joint Genome Institute"/>
            <person name="Kuo A."/>
            <person name="Martino E."/>
            <person name="Perotto S."/>
            <person name="Kohler A."/>
            <person name="Nagy L.G."/>
            <person name="Floudas D."/>
            <person name="Copeland A."/>
            <person name="Barry K.W."/>
            <person name="Cichocki N."/>
            <person name="Veneault-Fourrey C."/>
            <person name="LaButti K."/>
            <person name="Lindquist E.A."/>
            <person name="Lipzen A."/>
            <person name="Lundell T."/>
            <person name="Morin E."/>
            <person name="Murat C."/>
            <person name="Sun H."/>
            <person name="Tunlid A."/>
            <person name="Henrissat B."/>
            <person name="Grigoriev I.V."/>
            <person name="Hibbett D.S."/>
            <person name="Martin F."/>
            <person name="Nordberg H.P."/>
            <person name="Cantor M.N."/>
            <person name="Hua S.X."/>
        </authorList>
    </citation>
    <scope>NUCLEOTIDE SEQUENCE [LARGE SCALE GENOMIC DNA]</scope>
    <source>
        <strain evidence="3 4">Zn</strain>
    </source>
</reference>
<feature type="transmembrane region" description="Helical" evidence="2">
    <location>
        <begin position="204"/>
        <end position="224"/>
    </location>
</feature>
<dbReference type="InParanoid" id="A0A0C3CBJ8"/>
<dbReference type="EMBL" id="KN832884">
    <property type="protein sequence ID" value="KIM96313.1"/>
    <property type="molecule type" value="Genomic_DNA"/>
</dbReference>
<gene>
    <name evidence="3" type="ORF">OIDMADRAFT_131911</name>
</gene>
<evidence type="ECO:0000313" key="4">
    <source>
        <dbReference type="Proteomes" id="UP000054321"/>
    </source>
</evidence>
<dbReference type="Proteomes" id="UP000054321">
    <property type="component" value="Unassembled WGS sequence"/>
</dbReference>
<feature type="transmembrane region" description="Helical" evidence="2">
    <location>
        <begin position="282"/>
        <end position="299"/>
    </location>
</feature>
<feature type="region of interest" description="Disordered" evidence="1">
    <location>
        <begin position="421"/>
        <end position="454"/>
    </location>
</feature>
<accession>A0A0C3CBJ8</accession>
<sequence length="454" mass="50568">MGWFPIGKDDERGWRLDIVSLLAVIGESSMEEHSQVLTSSWICMLPRIIPAPQALLKPTRPTRMPQVNAAVVGVHNGTLVPTLNYFPNIIHPIEDLPPLSFKVLEIKHKAHIDGPTTPQDEKPKDKSTTTSVDIAAVENGPEPAPPRRRTTMQQVKRTFSRNPDKPRVRVPSYLFSPLNILSFASFLLTIGLIIWAALIGDGTALTAVGTISFASSVVGYASWWSPILTERISRSKVPPGDVMIRTREGAFLLVKCDEDVARELYTGTEECHYYVKTKAYRFLVALGTFLLMISVVLLGNCDFTMQAAIGVSYIVLNGAYWAASLIDKGMFWDLSNYEWKDITPDDAKNAHQTQGSTLSGKPSFTRTMWYAIRETKKIGWVRSGGAAPRTPQWEEWLDLAEQKAADEIRDWDAVEMREQIVGHSDSAQQARQADTKDIAEQHAPALEIPAPSKR</sequence>
<dbReference type="HOGENOM" id="CLU_029043_1_0_1"/>
<reference evidence="4" key="2">
    <citation type="submission" date="2015-01" db="EMBL/GenBank/DDBJ databases">
        <title>Evolutionary Origins and Diversification of the Mycorrhizal Mutualists.</title>
        <authorList>
            <consortium name="DOE Joint Genome Institute"/>
            <consortium name="Mycorrhizal Genomics Consortium"/>
            <person name="Kohler A."/>
            <person name="Kuo A."/>
            <person name="Nagy L.G."/>
            <person name="Floudas D."/>
            <person name="Copeland A."/>
            <person name="Barry K.W."/>
            <person name="Cichocki N."/>
            <person name="Veneault-Fourrey C."/>
            <person name="LaButti K."/>
            <person name="Lindquist E.A."/>
            <person name="Lipzen A."/>
            <person name="Lundell T."/>
            <person name="Morin E."/>
            <person name="Murat C."/>
            <person name="Riley R."/>
            <person name="Ohm R."/>
            <person name="Sun H."/>
            <person name="Tunlid A."/>
            <person name="Henrissat B."/>
            <person name="Grigoriev I.V."/>
            <person name="Hibbett D.S."/>
            <person name="Martin F."/>
        </authorList>
    </citation>
    <scope>NUCLEOTIDE SEQUENCE [LARGE SCALE GENOMIC DNA]</scope>
    <source>
        <strain evidence="4">Zn</strain>
    </source>
</reference>
<keyword evidence="2" id="KW-1133">Transmembrane helix</keyword>
<evidence type="ECO:0000256" key="1">
    <source>
        <dbReference type="SAM" id="MobiDB-lite"/>
    </source>
</evidence>
<evidence type="ECO:0000256" key="2">
    <source>
        <dbReference type="SAM" id="Phobius"/>
    </source>
</evidence>
<protein>
    <submittedName>
        <fullName evidence="3">Uncharacterized protein</fullName>
    </submittedName>
</protein>